<dbReference type="GO" id="GO:0004177">
    <property type="term" value="F:aminopeptidase activity"/>
    <property type="evidence" value="ECO:0007669"/>
    <property type="project" value="UniProtKB-KW"/>
</dbReference>
<name>A0A932ZT34_UNCTE</name>
<proteinExistence type="predicted"/>
<dbReference type="InterPro" id="IPR029149">
    <property type="entry name" value="Creatin/AminoP/Spt16_N"/>
</dbReference>
<dbReference type="Gene3D" id="3.40.350.10">
    <property type="entry name" value="Creatinase/prolidase N-terminal domain"/>
    <property type="match status" value="1"/>
</dbReference>
<protein>
    <submittedName>
        <fullName evidence="2">Aminopeptidase P family N-terminal domain-containing protein</fullName>
    </submittedName>
</protein>
<accession>A0A932ZT34</accession>
<dbReference type="Proteomes" id="UP000752292">
    <property type="component" value="Unassembled WGS sequence"/>
</dbReference>
<keyword evidence="2" id="KW-0031">Aminopeptidase</keyword>
<keyword evidence="2" id="KW-0645">Protease</keyword>
<evidence type="ECO:0000313" key="2">
    <source>
        <dbReference type="EMBL" id="MBI4251308.1"/>
    </source>
</evidence>
<dbReference type="SUPFAM" id="SSF53092">
    <property type="entry name" value="Creatinase/prolidase N-terminal domain"/>
    <property type="match status" value="1"/>
</dbReference>
<reference evidence="2" key="1">
    <citation type="submission" date="2020-07" db="EMBL/GenBank/DDBJ databases">
        <title>Huge and variable diversity of episymbiotic CPR bacteria and DPANN archaea in groundwater ecosystems.</title>
        <authorList>
            <person name="He C.Y."/>
            <person name="Keren R."/>
            <person name="Whittaker M."/>
            <person name="Farag I.F."/>
            <person name="Doudna J."/>
            <person name="Cate J.H.D."/>
            <person name="Banfield J.F."/>
        </authorList>
    </citation>
    <scope>NUCLEOTIDE SEQUENCE</scope>
    <source>
        <strain evidence="2">NC_groundwater_1370_Ag_S-0.2um_69_93</strain>
    </source>
</reference>
<feature type="non-terminal residue" evidence="2">
    <location>
        <position position="106"/>
    </location>
</feature>
<gene>
    <name evidence="2" type="ORF">HY618_02525</name>
</gene>
<dbReference type="EMBL" id="JACQRX010000113">
    <property type="protein sequence ID" value="MBI4251308.1"/>
    <property type="molecule type" value="Genomic_DNA"/>
</dbReference>
<evidence type="ECO:0000259" key="1">
    <source>
        <dbReference type="Pfam" id="PF01321"/>
    </source>
</evidence>
<sequence>MRNRLARLRRMMREKGIPALAVLDLRNVRYLTGFTGSAGACVVTAKVAVFITDFRYRAQAAREVDRAFRYGEHRGALPGLTEEARRLRLKRLAFEESHLSYGDFRR</sequence>
<dbReference type="AlphaFoldDB" id="A0A932ZT34"/>
<feature type="domain" description="Creatinase N-terminal" evidence="1">
    <location>
        <begin position="4"/>
        <end position="105"/>
    </location>
</feature>
<comment type="caution">
    <text evidence="2">The sequence shown here is derived from an EMBL/GenBank/DDBJ whole genome shotgun (WGS) entry which is preliminary data.</text>
</comment>
<dbReference type="InterPro" id="IPR000587">
    <property type="entry name" value="Creatinase_N"/>
</dbReference>
<organism evidence="2 3">
    <name type="scientific">Tectimicrobiota bacterium</name>
    <dbReference type="NCBI Taxonomy" id="2528274"/>
    <lineage>
        <taxon>Bacteria</taxon>
        <taxon>Pseudomonadati</taxon>
        <taxon>Nitrospinota/Tectimicrobiota group</taxon>
        <taxon>Candidatus Tectimicrobiota</taxon>
    </lineage>
</organism>
<keyword evidence="2" id="KW-0378">Hydrolase</keyword>
<dbReference type="Pfam" id="PF01321">
    <property type="entry name" value="Creatinase_N"/>
    <property type="match status" value="1"/>
</dbReference>
<evidence type="ECO:0000313" key="3">
    <source>
        <dbReference type="Proteomes" id="UP000752292"/>
    </source>
</evidence>